<dbReference type="EMBL" id="JAWCUI010000030">
    <property type="protein sequence ID" value="KAL1894900.1"/>
    <property type="molecule type" value="Genomic_DNA"/>
</dbReference>
<feature type="compositionally biased region" description="Low complexity" evidence="1">
    <location>
        <begin position="363"/>
        <end position="403"/>
    </location>
</feature>
<sequence>MSYYEGSRPWPAVGQNAWNDLDIDSQTVRSGASSTVPSSAPPPPAQGQEGLPFYHQLDEVDRAVDNLVKSGKMFGVPGRQGRQGHMNNRPHSMAEFGDARGAHQSNLQNFYASQRHQSSRGSNEAEQVIQAKRRMAAQRERELRNYHQEQQYNRTMIAELSSFGNKPDRTLSPGSMSETERRDLIARQRSALYGEGSFAETGGYIDETGTPRPGVPGPLHGPPGSSSQRGPSPLAYEYGRAPPPGSAADGSVSKDGVTTSSPSIGATPRSRANSTASPQPNIGGSAPQQASQASRTNTSSPGNSPINGKPGSNVNQGSAVAPIGTRPSVSGSSSAANPSLNKRSTTPLASPQAHSGGFPPPGANGDNAPASGSSSNPSATTPDGSMGVSGWSSRGGSVWGNSSKPGMGVQASVWG</sequence>
<accession>A0ABR3Z4D2</accession>
<proteinExistence type="predicted"/>
<feature type="compositionally biased region" description="Polar residues" evidence="1">
    <location>
        <begin position="256"/>
        <end position="318"/>
    </location>
</feature>
<feature type="region of interest" description="Disordered" evidence="1">
    <location>
        <begin position="25"/>
        <end position="51"/>
    </location>
</feature>
<feature type="compositionally biased region" description="Polar residues" evidence="1">
    <location>
        <begin position="340"/>
        <end position="353"/>
    </location>
</feature>
<evidence type="ECO:0000313" key="2">
    <source>
        <dbReference type="EMBL" id="KAL1894900.1"/>
    </source>
</evidence>
<organism evidence="2 3">
    <name type="scientific">Sporothrix stenoceras</name>
    <dbReference type="NCBI Taxonomy" id="5173"/>
    <lineage>
        <taxon>Eukaryota</taxon>
        <taxon>Fungi</taxon>
        <taxon>Dikarya</taxon>
        <taxon>Ascomycota</taxon>
        <taxon>Pezizomycotina</taxon>
        <taxon>Sordariomycetes</taxon>
        <taxon>Sordariomycetidae</taxon>
        <taxon>Ophiostomatales</taxon>
        <taxon>Ophiostomataceae</taxon>
        <taxon>Sporothrix</taxon>
    </lineage>
</organism>
<feature type="region of interest" description="Disordered" evidence="1">
    <location>
        <begin position="162"/>
        <end position="181"/>
    </location>
</feature>
<feature type="region of interest" description="Disordered" evidence="1">
    <location>
        <begin position="197"/>
        <end position="415"/>
    </location>
</feature>
<feature type="compositionally biased region" description="Low complexity" evidence="1">
    <location>
        <begin position="327"/>
        <end position="339"/>
    </location>
</feature>
<name>A0ABR3Z4D2_9PEZI</name>
<comment type="caution">
    <text evidence="2">The sequence shown here is derived from an EMBL/GenBank/DDBJ whole genome shotgun (WGS) entry which is preliminary data.</text>
</comment>
<keyword evidence="3" id="KW-1185">Reference proteome</keyword>
<feature type="compositionally biased region" description="Low complexity" evidence="1">
    <location>
        <begin position="222"/>
        <end position="233"/>
    </location>
</feature>
<evidence type="ECO:0000256" key="1">
    <source>
        <dbReference type="SAM" id="MobiDB-lite"/>
    </source>
</evidence>
<dbReference type="Proteomes" id="UP001583186">
    <property type="component" value="Unassembled WGS sequence"/>
</dbReference>
<reference evidence="2 3" key="1">
    <citation type="journal article" date="2024" name="IMA Fungus">
        <title>IMA Genome - F19 : A genome assembly and annotation guide to empower mycologists, including annotated draft genome sequences of Ceratocystis pirilliformis, Diaporthe australafricana, Fusarium ophioides, Paecilomyces lecythidis, and Sporothrix stenoceras.</title>
        <authorList>
            <person name="Aylward J."/>
            <person name="Wilson A.M."/>
            <person name="Visagie C.M."/>
            <person name="Spraker J."/>
            <person name="Barnes I."/>
            <person name="Buitendag C."/>
            <person name="Ceriani C."/>
            <person name="Del Mar Angel L."/>
            <person name="du Plessis D."/>
            <person name="Fuchs T."/>
            <person name="Gasser K."/>
            <person name="Kramer D."/>
            <person name="Li W."/>
            <person name="Munsamy K."/>
            <person name="Piso A."/>
            <person name="Price J.L."/>
            <person name="Sonnekus B."/>
            <person name="Thomas C."/>
            <person name="van der Nest A."/>
            <person name="van Dijk A."/>
            <person name="van Heerden A."/>
            <person name="van Vuuren N."/>
            <person name="Yilmaz N."/>
            <person name="Duong T.A."/>
            <person name="van der Merwe N.A."/>
            <person name="Wingfield M.J."/>
            <person name="Wingfield B.D."/>
        </authorList>
    </citation>
    <scope>NUCLEOTIDE SEQUENCE [LARGE SCALE GENOMIC DNA]</scope>
    <source>
        <strain evidence="2 3">CMW 5346</strain>
    </source>
</reference>
<evidence type="ECO:0000313" key="3">
    <source>
        <dbReference type="Proteomes" id="UP001583186"/>
    </source>
</evidence>
<protein>
    <submittedName>
        <fullName evidence="2">Uncharacterized protein</fullName>
    </submittedName>
</protein>
<gene>
    <name evidence="2" type="ORF">Sste5346_005587</name>
</gene>